<accession>A0ACB0J274</accession>
<protein>
    <submittedName>
        <fullName evidence="1">Uncharacterized protein</fullName>
    </submittedName>
</protein>
<gene>
    <name evidence="1" type="ORF">MILVUS5_LOCUS9109</name>
</gene>
<reference evidence="1" key="1">
    <citation type="submission" date="2023-10" db="EMBL/GenBank/DDBJ databases">
        <authorList>
            <person name="Rodriguez Cubillos JULIANA M."/>
            <person name="De Vega J."/>
        </authorList>
    </citation>
    <scope>NUCLEOTIDE SEQUENCE</scope>
</reference>
<evidence type="ECO:0000313" key="2">
    <source>
        <dbReference type="Proteomes" id="UP001177021"/>
    </source>
</evidence>
<dbReference type="EMBL" id="CASHSV030000024">
    <property type="protein sequence ID" value="CAJ2639014.1"/>
    <property type="molecule type" value="Genomic_DNA"/>
</dbReference>
<dbReference type="Proteomes" id="UP001177021">
    <property type="component" value="Unassembled WGS sequence"/>
</dbReference>
<proteinExistence type="predicted"/>
<evidence type="ECO:0000313" key="1">
    <source>
        <dbReference type="EMBL" id="CAJ2639014.1"/>
    </source>
</evidence>
<keyword evidence="2" id="KW-1185">Reference proteome</keyword>
<organism evidence="1 2">
    <name type="scientific">Trifolium pratense</name>
    <name type="common">Red clover</name>
    <dbReference type="NCBI Taxonomy" id="57577"/>
    <lineage>
        <taxon>Eukaryota</taxon>
        <taxon>Viridiplantae</taxon>
        <taxon>Streptophyta</taxon>
        <taxon>Embryophyta</taxon>
        <taxon>Tracheophyta</taxon>
        <taxon>Spermatophyta</taxon>
        <taxon>Magnoliopsida</taxon>
        <taxon>eudicotyledons</taxon>
        <taxon>Gunneridae</taxon>
        <taxon>Pentapetalae</taxon>
        <taxon>rosids</taxon>
        <taxon>fabids</taxon>
        <taxon>Fabales</taxon>
        <taxon>Fabaceae</taxon>
        <taxon>Papilionoideae</taxon>
        <taxon>50 kb inversion clade</taxon>
        <taxon>NPAAA clade</taxon>
        <taxon>Hologalegina</taxon>
        <taxon>IRL clade</taxon>
        <taxon>Trifolieae</taxon>
        <taxon>Trifolium</taxon>
    </lineage>
</organism>
<sequence>MKRKRHNDDDKEEEDRLSDLSDCVLLRILSLLNTKKAVQTCILSTRWKYLWKYLSNLKLHSSYFDTMDGFTEFAAQILSLRGHSTSLYSLKFYSDSMVQHHLIQRILKYVVSHDVQRFQLNLLYSIEHIPSCIFSCHTLTSLMLYVRHSDATILFPDSLNLPALTKLSLWNFVFPIKKDGLAEPFSTLKKLNNLTIRSCEVLHAQNLCISSITLVHLKIQTHKKNYGEVELYTPSLSTFAYAGIPFEKLCGSHLRSIKHVIIDAYMYVNNAEPPSNLLSWLKEFTEITSLTVTLTTLEVLSLVPNLLKVNFHSLRNLETLQVKKKGVSSGLSTTPMLARFSRLPMYYQEDVAKFREEIFKEGSLSIPDEIVSFLLQNSPSAKVHKIY</sequence>
<comment type="caution">
    <text evidence="1">The sequence shown here is derived from an EMBL/GenBank/DDBJ whole genome shotgun (WGS) entry which is preliminary data.</text>
</comment>
<name>A0ACB0J274_TRIPR</name>